<keyword evidence="2" id="KW-1185">Reference proteome</keyword>
<sequence>MCASEAARAVVVEAVVPPAAPIADLILGLGELQLRPGWTHGKCEWVGTTPPCALVQVPTDQVLKIESAPKRLETIAHVGIRGVLHTGCPFTRASPATFEPPDPGSRP</sequence>
<gene>
    <name evidence="1" type="ORF">Pla133_03310</name>
</gene>
<dbReference type="AlphaFoldDB" id="A0A518BE50"/>
<accession>A0A518BE50</accession>
<dbReference type="EMBL" id="CP036287">
    <property type="protein sequence ID" value="QDU65267.1"/>
    <property type="molecule type" value="Genomic_DNA"/>
</dbReference>
<evidence type="ECO:0000313" key="2">
    <source>
        <dbReference type="Proteomes" id="UP000316921"/>
    </source>
</evidence>
<reference evidence="1 2" key="1">
    <citation type="submission" date="2019-02" db="EMBL/GenBank/DDBJ databases">
        <title>Deep-cultivation of Planctomycetes and their phenomic and genomic characterization uncovers novel biology.</title>
        <authorList>
            <person name="Wiegand S."/>
            <person name="Jogler M."/>
            <person name="Boedeker C."/>
            <person name="Pinto D."/>
            <person name="Vollmers J."/>
            <person name="Rivas-Marin E."/>
            <person name="Kohn T."/>
            <person name="Peeters S.H."/>
            <person name="Heuer A."/>
            <person name="Rast P."/>
            <person name="Oberbeckmann S."/>
            <person name="Bunk B."/>
            <person name="Jeske O."/>
            <person name="Meyerdierks A."/>
            <person name="Storesund J.E."/>
            <person name="Kallscheuer N."/>
            <person name="Luecker S."/>
            <person name="Lage O.M."/>
            <person name="Pohl T."/>
            <person name="Merkel B.J."/>
            <person name="Hornburger P."/>
            <person name="Mueller R.-W."/>
            <person name="Bruemmer F."/>
            <person name="Labrenz M."/>
            <person name="Spormann A.M."/>
            <person name="Op den Camp H."/>
            <person name="Overmann J."/>
            <person name="Amann R."/>
            <person name="Jetten M.S.M."/>
            <person name="Mascher T."/>
            <person name="Medema M.H."/>
            <person name="Devos D.P."/>
            <person name="Kaster A.-K."/>
            <person name="Ovreas L."/>
            <person name="Rohde M."/>
            <person name="Galperin M.Y."/>
            <person name="Jogler C."/>
        </authorList>
    </citation>
    <scope>NUCLEOTIDE SEQUENCE [LARGE SCALE GENOMIC DNA]</scope>
    <source>
        <strain evidence="1 2">Pla133</strain>
    </source>
</reference>
<protein>
    <submittedName>
        <fullName evidence="1">Uncharacterized protein</fullName>
    </submittedName>
</protein>
<organism evidence="1 2">
    <name type="scientific">Engelhardtia mirabilis</name>
    <dbReference type="NCBI Taxonomy" id="2528011"/>
    <lineage>
        <taxon>Bacteria</taxon>
        <taxon>Pseudomonadati</taxon>
        <taxon>Planctomycetota</taxon>
        <taxon>Planctomycetia</taxon>
        <taxon>Planctomycetia incertae sedis</taxon>
        <taxon>Engelhardtia</taxon>
    </lineage>
</organism>
<proteinExistence type="predicted"/>
<name>A0A518BE50_9BACT</name>
<dbReference type="KEGG" id="pbap:Pla133_03310"/>
<evidence type="ECO:0000313" key="1">
    <source>
        <dbReference type="EMBL" id="QDU65267.1"/>
    </source>
</evidence>
<dbReference type="RefSeq" id="WP_145061712.1">
    <property type="nucleotide sequence ID" value="NZ_CP036287.1"/>
</dbReference>
<dbReference type="Proteomes" id="UP000316921">
    <property type="component" value="Chromosome"/>
</dbReference>